<keyword evidence="5 6" id="KW-0963">Cytoplasm</keyword>
<dbReference type="PANTHER" id="PTHR33602">
    <property type="entry name" value="REGULATORY PROTEIN RECX FAMILY PROTEIN"/>
    <property type="match status" value="1"/>
</dbReference>
<dbReference type="Proteomes" id="UP000785625">
    <property type="component" value="Unassembled WGS sequence"/>
</dbReference>
<proteinExistence type="inferred from homology"/>
<feature type="domain" description="RecX third three-helical" evidence="8">
    <location>
        <begin position="215"/>
        <end position="259"/>
    </location>
</feature>
<evidence type="ECO:0000259" key="9">
    <source>
        <dbReference type="Pfam" id="PF21982"/>
    </source>
</evidence>
<organism evidence="10 11">
    <name type="scientific">Limosilactobacillus coleohominis</name>
    <dbReference type="NCBI Taxonomy" id="181675"/>
    <lineage>
        <taxon>Bacteria</taxon>
        <taxon>Bacillati</taxon>
        <taxon>Bacillota</taxon>
        <taxon>Bacilli</taxon>
        <taxon>Lactobacillales</taxon>
        <taxon>Lactobacillaceae</taxon>
        <taxon>Limosilactobacillus</taxon>
    </lineage>
</organism>
<sequence length="266" mass="31505">MSKKITKIEAQKHQGRYNVYMDGQFAFPVAESVLIKFRLMKGMELDAAQIAEITTDDQIAKAYGRMLDYLSHQLRTEQEVVQKMHDLHIPEEYIEPVLKKLRYERLLDDHNYAASYVRTVMRTELKGPGVIRQKLRFKGVGELDIDDSLQQFTEERQIENATKLAQKLFRRYHAQPTRRREEKVRQGLITNGYQADIFNMVKDEVEPAEDLTQQNELLNLQAEKAVKKYRQYQGYERQMKIKQNLYRKGFDLDDIDDWITEHNVND</sequence>
<evidence type="ECO:0000313" key="10">
    <source>
        <dbReference type="EMBL" id="MBM6940860.1"/>
    </source>
</evidence>
<evidence type="ECO:0000256" key="1">
    <source>
        <dbReference type="ARBA" id="ARBA00003529"/>
    </source>
</evidence>
<dbReference type="InterPro" id="IPR036388">
    <property type="entry name" value="WH-like_DNA-bd_sf"/>
</dbReference>
<dbReference type="Pfam" id="PF21982">
    <property type="entry name" value="RecX_HTH1"/>
    <property type="match status" value="1"/>
</dbReference>
<evidence type="ECO:0000256" key="3">
    <source>
        <dbReference type="ARBA" id="ARBA00009695"/>
    </source>
</evidence>
<name>A0ABS2GX36_9LACO</name>
<dbReference type="EMBL" id="JACJKU010000042">
    <property type="protein sequence ID" value="MBM6940860.1"/>
    <property type="molecule type" value="Genomic_DNA"/>
</dbReference>
<dbReference type="RefSeq" id="WP_204785156.1">
    <property type="nucleotide sequence ID" value="NZ_JACJKU010000042.1"/>
</dbReference>
<dbReference type="NCBIfam" id="NF010733">
    <property type="entry name" value="PRK14135.1"/>
    <property type="match status" value="1"/>
</dbReference>
<accession>A0ABS2GX36</accession>
<dbReference type="Pfam" id="PF02631">
    <property type="entry name" value="RecX_HTH2"/>
    <property type="match status" value="1"/>
</dbReference>
<evidence type="ECO:0000256" key="4">
    <source>
        <dbReference type="ARBA" id="ARBA00018111"/>
    </source>
</evidence>
<dbReference type="Pfam" id="PF21981">
    <property type="entry name" value="RecX_HTH3"/>
    <property type="match status" value="2"/>
</dbReference>
<feature type="domain" description="RecX third three-helical" evidence="8">
    <location>
        <begin position="155"/>
        <end position="199"/>
    </location>
</feature>
<keyword evidence="11" id="KW-1185">Reference proteome</keyword>
<feature type="domain" description="RecX second three-helical" evidence="7">
    <location>
        <begin position="108"/>
        <end position="149"/>
    </location>
</feature>
<dbReference type="PANTHER" id="PTHR33602:SF1">
    <property type="entry name" value="REGULATORY PROTEIN RECX FAMILY PROTEIN"/>
    <property type="match status" value="1"/>
</dbReference>
<comment type="caution">
    <text evidence="10">The sequence shown here is derived from an EMBL/GenBank/DDBJ whole genome shotgun (WGS) entry which is preliminary data.</text>
</comment>
<evidence type="ECO:0000259" key="8">
    <source>
        <dbReference type="Pfam" id="PF21981"/>
    </source>
</evidence>
<comment type="similarity">
    <text evidence="3 6">Belongs to the RecX family.</text>
</comment>
<evidence type="ECO:0000259" key="7">
    <source>
        <dbReference type="Pfam" id="PF02631"/>
    </source>
</evidence>
<dbReference type="InterPro" id="IPR003783">
    <property type="entry name" value="Regulatory_RecX"/>
</dbReference>
<dbReference type="InterPro" id="IPR053925">
    <property type="entry name" value="RecX_HTH_3rd"/>
</dbReference>
<dbReference type="InterPro" id="IPR053926">
    <property type="entry name" value="RecX_HTH_1st"/>
</dbReference>
<reference evidence="10 11" key="1">
    <citation type="journal article" date="2021" name="Sci. Rep.">
        <title>The distribution of antibiotic resistance genes in chicken gut microbiota commensals.</title>
        <authorList>
            <person name="Juricova H."/>
            <person name="Matiasovicova J."/>
            <person name="Kubasova T."/>
            <person name="Cejkova D."/>
            <person name="Rychlik I."/>
        </authorList>
    </citation>
    <scope>NUCLEOTIDE SEQUENCE [LARGE SCALE GENOMIC DNA]</scope>
    <source>
        <strain evidence="10 11">An574</strain>
    </source>
</reference>
<gene>
    <name evidence="6 10" type="primary">recX</name>
    <name evidence="10" type="ORF">H5975_05085</name>
</gene>
<dbReference type="HAMAP" id="MF_01114">
    <property type="entry name" value="RecX"/>
    <property type="match status" value="1"/>
</dbReference>
<protein>
    <recommendedName>
        <fullName evidence="4 6">Regulatory protein RecX</fullName>
    </recommendedName>
</protein>
<evidence type="ECO:0000256" key="2">
    <source>
        <dbReference type="ARBA" id="ARBA00004496"/>
    </source>
</evidence>
<dbReference type="Gene3D" id="1.10.10.10">
    <property type="entry name" value="Winged helix-like DNA-binding domain superfamily/Winged helix DNA-binding domain"/>
    <property type="match status" value="4"/>
</dbReference>
<dbReference type="InterPro" id="IPR053924">
    <property type="entry name" value="RecX_HTH_2nd"/>
</dbReference>
<evidence type="ECO:0000256" key="6">
    <source>
        <dbReference type="HAMAP-Rule" id="MF_01114"/>
    </source>
</evidence>
<feature type="domain" description="RecX first three-helical" evidence="9">
    <location>
        <begin position="62"/>
        <end position="101"/>
    </location>
</feature>
<comment type="subcellular location">
    <subcellularLocation>
        <location evidence="2 6">Cytoplasm</location>
    </subcellularLocation>
</comment>
<evidence type="ECO:0000256" key="5">
    <source>
        <dbReference type="ARBA" id="ARBA00022490"/>
    </source>
</evidence>
<evidence type="ECO:0000313" key="11">
    <source>
        <dbReference type="Proteomes" id="UP000785625"/>
    </source>
</evidence>
<comment type="function">
    <text evidence="1 6">Modulates RecA activity.</text>
</comment>